<proteinExistence type="predicted"/>
<evidence type="ECO:0000313" key="2">
    <source>
        <dbReference type="Proteomes" id="UP001283361"/>
    </source>
</evidence>
<sequence>MGVITGVIPSAPRIITQIRSTSEQTPVGGMSTADKYRLLLLHSLPVTNLLCWEHLSKFSHLRRPARYTIKQF</sequence>
<name>A0AAE0YAJ6_9GAST</name>
<comment type="caution">
    <text evidence="1">The sequence shown here is derived from an EMBL/GenBank/DDBJ whole genome shotgun (WGS) entry which is preliminary data.</text>
</comment>
<accession>A0AAE0YAJ6</accession>
<dbReference type="EMBL" id="JAWDGP010006589">
    <property type="protein sequence ID" value="KAK3738609.1"/>
    <property type="molecule type" value="Genomic_DNA"/>
</dbReference>
<protein>
    <submittedName>
        <fullName evidence="1">Uncharacterized protein</fullName>
    </submittedName>
</protein>
<keyword evidence="2" id="KW-1185">Reference proteome</keyword>
<gene>
    <name evidence="1" type="ORF">RRG08_040267</name>
</gene>
<organism evidence="1 2">
    <name type="scientific">Elysia crispata</name>
    <name type="common">lettuce slug</name>
    <dbReference type="NCBI Taxonomy" id="231223"/>
    <lineage>
        <taxon>Eukaryota</taxon>
        <taxon>Metazoa</taxon>
        <taxon>Spiralia</taxon>
        <taxon>Lophotrochozoa</taxon>
        <taxon>Mollusca</taxon>
        <taxon>Gastropoda</taxon>
        <taxon>Heterobranchia</taxon>
        <taxon>Euthyneura</taxon>
        <taxon>Panpulmonata</taxon>
        <taxon>Sacoglossa</taxon>
        <taxon>Placobranchoidea</taxon>
        <taxon>Plakobranchidae</taxon>
        <taxon>Elysia</taxon>
    </lineage>
</organism>
<reference evidence="1" key="1">
    <citation type="journal article" date="2023" name="G3 (Bethesda)">
        <title>A reference genome for the long-term kleptoplast-retaining sea slug Elysia crispata morphotype clarki.</title>
        <authorList>
            <person name="Eastman K.E."/>
            <person name="Pendleton A.L."/>
            <person name="Shaikh M.A."/>
            <person name="Suttiyut T."/>
            <person name="Ogas R."/>
            <person name="Tomko P."/>
            <person name="Gavelis G."/>
            <person name="Widhalm J.R."/>
            <person name="Wisecaver J.H."/>
        </authorList>
    </citation>
    <scope>NUCLEOTIDE SEQUENCE</scope>
    <source>
        <strain evidence="1">ECLA1</strain>
    </source>
</reference>
<evidence type="ECO:0000313" key="1">
    <source>
        <dbReference type="EMBL" id="KAK3738609.1"/>
    </source>
</evidence>
<dbReference type="AlphaFoldDB" id="A0AAE0YAJ6"/>
<dbReference type="Proteomes" id="UP001283361">
    <property type="component" value="Unassembled WGS sequence"/>
</dbReference>